<organism evidence="1 2">
    <name type="scientific">Amycolatopsis eburnea</name>
    <dbReference type="NCBI Taxonomy" id="2267691"/>
    <lineage>
        <taxon>Bacteria</taxon>
        <taxon>Bacillati</taxon>
        <taxon>Actinomycetota</taxon>
        <taxon>Actinomycetes</taxon>
        <taxon>Pseudonocardiales</taxon>
        <taxon>Pseudonocardiaceae</taxon>
        <taxon>Amycolatopsis</taxon>
    </lineage>
</organism>
<dbReference type="EMBL" id="RSEC01000006">
    <property type="protein sequence ID" value="RSD26381.1"/>
    <property type="molecule type" value="Genomic_DNA"/>
</dbReference>
<proteinExistence type="predicted"/>
<dbReference type="AlphaFoldDB" id="A0A3R9FH87"/>
<dbReference type="RefSeq" id="WP_125305638.1">
    <property type="nucleotide sequence ID" value="NZ_RSEC01000006.1"/>
</dbReference>
<accession>A0A3R9FH87</accession>
<dbReference type="Proteomes" id="UP000267081">
    <property type="component" value="Unassembled WGS sequence"/>
</dbReference>
<reference evidence="1 2" key="1">
    <citation type="submission" date="2018-12" db="EMBL/GenBank/DDBJ databases">
        <title>Amycolatopsis eburnea sp. nov. actinomycete associate with arbuscular mycorrhiza fungal spore.</title>
        <authorList>
            <person name="Lumyong S."/>
            <person name="Chaiya L."/>
        </authorList>
    </citation>
    <scope>NUCLEOTIDE SEQUENCE [LARGE SCALE GENOMIC DNA]</scope>
    <source>
        <strain evidence="1 2">GLM-1</strain>
    </source>
</reference>
<dbReference type="OrthoDB" id="3637910at2"/>
<gene>
    <name evidence="1" type="ORF">EIY87_00520</name>
</gene>
<evidence type="ECO:0000313" key="2">
    <source>
        <dbReference type="Proteomes" id="UP000267081"/>
    </source>
</evidence>
<name>A0A3R9FH87_9PSEU</name>
<protein>
    <submittedName>
        <fullName evidence="1">Uncharacterized protein</fullName>
    </submittedName>
</protein>
<comment type="caution">
    <text evidence="1">The sequence shown here is derived from an EMBL/GenBank/DDBJ whole genome shotgun (WGS) entry which is preliminary data.</text>
</comment>
<keyword evidence="2" id="KW-1185">Reference proteome</keyword>
<evidence type="ECO:0000313" key="1">
    <source>
        <dbReference type="EMBL" id="RSD26381.1"/>
    </source>
</evidence>
<sequence>MAELTLRKERNEDAMHSGGSVTYRVHDGDRWVGWVGDGRKWQGHRYGARKWWACWREDGDADARWSTGLRYDSRQAAVDGLTARRAGAVELLPEFAPTRAAGNAPDEVCMHTTGGYEYARWGQVPATPYDEPRDPVPTVYSSARAIEICDDVRLSLAAAELLIVRLRNAIAYERARAGVPLLAIDADCPGCGHPERTLDPVTGVFGCTQCTHTSSERNA</sequence>